<gene>
    <name evidence="1" type="ORF">LTS18_002540</name>
</gene>
<dbReference type="Proteomes" id="UP001186974">
    <property type="component" value="Unassembled WGS sequence"/>
</dbReference>
<evidence type="ECO:0000313" key="1">
    <source>
        <dbReference type="EMBL" id="KAK3080310.1"/>
    </source>
</evidence>
<proteinExistence type="predicted"/>
<accession>A0ACC3DUE8</accession>
<name>A0ACC3DUE8_9PEZI</name>
<keyword evidence="2" id="KW-1185">Reference proteome</keyword>
<organism evidence="1 2">
    <name type="scientific">Coniosporium uncinatum</name>
    <dbReference type="NCBI Taxonomy" id="93489"/>
    <lineage>
        <taxon>Eukaryota</taxon>
        <taxon>Fungi</taxon>
        <taxon>Dikarya</taxon>
        <taxon>Ascomycota</taxon>
        <taxon>Pezizomycotina</taxon>
        <taxon>Dothideomycetes</taxon>
        <taxon>Dothideomycetes incertae sedis</taxon>
        <taxon>Coniosporium</taxon>
    </lineage>
</organism>
<dbReference type="EMBL" id="JAWDJW010000629">
    <property type="protein sequence ID" value="KAK3080310.1"/>
    <property type="molecule type" value="Genomic_DNA"/>
</dbReference>
<evidence type="ECO:0000313" key="2">
    <source>
        <dbReference type="Proteomes" id="UP001186974"/>
    </source>
</evidence>
<comment type="caution">
    <text evidence="1">The sequence shown here is derived from an EMBL/GenBank/DDBJ whole genome shotgun (WGS) entry which is preliminary data.</text>
</comment>
<reference evidence="1" key="1">
    <citation type="submission" date="2024-09" db="EMBL/GenBank/DDBJ databases">
        <title>Black Yeasts Isolated from many extreme environments.</title>
        <authorList>
            <person name="Coleine C."/>
            <person name="Stajich J.E."/>
            <person name="Selbmann L."/>
        </authorList>
    </citation>
    <scope>NUCLEOTIDE SEQUENCE</scope>
    <source>
        <strain evidence="1">CCFEE 5737</strain>
    </source>
</reference>
<sequence>MCSYEKVTYRCGHEKRRLIKYCHFARNDPGHQCFGAWSDKRAWKQPREDCVDCCCAAAGNADAGPERALVGRMQRLGLGYGG</sequence>
<protein>
    <submittedName>
        <fullName evidence="1">Uncharacterized protein</fullName>
    </submittedName>
</protein>